<keyword evidence="6" id="KW-1185">Reference proteome</keyword>
<dbReference type="InterPro" id="IPR011960">
    <property type="entry name" value="Gentisate_dOase"/>
</dbReference>
<dbReference type="GO" id="GO:0047922">
    <property type="term" value="F:gentisate 1,2-dioxygenase activity"/>
    <property type="evidence" value="ECO:0007669"/>
    <property type="project" value="UniProtKB-EC"/>
</dbReference>
<keyword evidence="1" id="KW-0223">Dioxygenase</keyword>
<gene>
    <name evidence="5" type="primary">gtdA</name>
    <name evidence="5" type="ORF">OSH09_08980</name>
</gene>
<dbReference type="InterPro" id="IPR047183">
    <property type="entry name" value="GDO-like"/>
</dbReference>
<protein>
    <recommendedName>
        <fullName evidence="3">Gentisate 1,2-dioxygenase</fullName>
        <ecNumber evidence="3">1.13.11.4</ecNumber>
    </recommendedName>
</protein>
<evidence type="ECO:0000256" key="3">
    <source>
        <dbReference type="NCBIfam" id="TIGR02272"/>
    </source>
</evidence>
<dbReference type="SUPFAM" id="SSF51182">
    <property type="entry name" value="RmlC-like cupins"/>
    <property type="match status" value="1"/>
</dbReference>
<name>A0ABT3VRB9_9BURK</name>
<sequence>MNSTSKLEPQQRQEFYGEISKIDLVPLWESLHSLVTKNPEVKYIAHLWKYSQVRPYLLRSGELIGAREAIRRVLVLENPQMRGAFAITPTLYAGLQLILPNEVAPSHRHMQSALRFIVEGKGGFTAVDGERTMMHEGDLILTPQWHWHDHGHVGSDPMVWLDALDLPLVNNFGAAFAEEYPEEQQAQTHQEGGFEARYAANMLPVRYQSGNSSPIFNYRYERSREALYRLNQHSPVDEYEGFKLRYINPANGKDTMPTIATFLQLLPKGFVGKKARSTDGTVYHVVEGSGKAHIGSKIFEFTKKDIFVVPSWEPVSFETNEDVVLFSFSDRPVQEALGLLRESRA</sequence>
<evidence type="ECO:0000259" key="4">
    <source>
        <dbReference type="Pfam" id="PF07883"/>
    </source>
</evidence>
<feature type="domain" description="Cupin type-2" evidence="4">
    <location>
        <begin position="95"/>
        <end position="162"/>
    </location>
</feature>
<keyword evidence="2 5" id="KW-0560">Oxidoreductase</keyword>
<dbReference type="NCBIfam" id="TIGR02272">
    <property type="entry name" value="gentisate_1_2"/>
    <property type="match status" value="1"/>
</dbReference>
<accession>A0ABT3VRB9</accession>
<dbReference type="Gene3D" id="2.60.120.10">
    <property type="entry name" value="Jelly Rolls"/>
    <property type="match status" value="1"/>
</dbReference>
<organism evidence="5 6">
    <name type="scientific">Alcaligenes parafaecalis</name>
    <dbReference type="NCBI Taxonomy" id="171260"/>
    <lineage>
        <taxon>Bacteria</taxon>
        <taxon>Pseudomonadati</taxon>
        <taxon>Pseudomonadota</taxon>
        <taxon>Betaproteobacteria</taxon>
        <taxon>Burkholderiales</taxon>
        <taxon>Alcaligenaceae</taxon>
        <taxon>Alcaligenes</taxon>
    </lineage>
</organism>
<evidence type="ECO:0000256" key="1">
    <source>
        <dbReference type="ARBA" id="ARBA00022964"/>
    </source>
</evidence>
<proteinExistence type="predicted"/>
<dbReference type="Proteomes" id="UP001209916">
    <property type="component" value="Unassembled WGS sequence"/>
</dbReference>
<evidence type="ECO:0000256" key="2">
    <source>
        <dbReference type="ARBA" id="ARBA00023002"/>
    </source>
</evidence>
<dbReference type="PANTHER" id="PTHR41517:SF1">
    <property type="entry name" value="CUPIN"/>
    <property type="match status" value="1"/>
</dbReference>
<comment type="caution">
    <text evidence="5">The sequence shown here is derived from an EMBL/GenBank/DDBJ whole genome shotgun (WGS) entry which is preliminary data.</text>
</comment>
<dbReference type="InterPro" id="IPR014710">
    <property type="entry name" value="RmlC-like_jellyroll"/>
</dbReference>
<dbReference type="RefSeq" id="WP_266120786.1">
    <property type="nucleotide sequence ID" value="NZ_JAPKNA010000002.1"/>
</dbReference>
<dbReference type="EC" id="1.13.11.4" evidence="3"/>
<dbReference type="CDD" id="cd02216">
    <property type="entry name" value="cupin_GDO-like_N"/>
    <property type="match status" value="1"/>
</dbReference>
<dbReference type="EMBL" id="JAPKNA010000002">
    <property type="protein sequence ID" value="MCX5464318.1"/>
    <property type="molecule type" value="Genomic_DNA"/>
</dbReference>
<dbReference type="PANTHER" id="PTHR41517">
    <property type="entry name" value="1,2-DIOXYGENASE PROTEIN-RELATED"/>
    <property type="match status" value="1"/>
</dbReference>
<dbReference type="Pfam" id="PF07883">
    <property type="entry name" value="Cupin_2"/>
    <property type="match status" value="1"/>
</dbReference>
<dbReference type="InterPro" id="IPR011051">
    <property type="entry name" value="RmlC_Cupin_sf"/>
</dbReference>
<evidence type="ECO:0000313" key="5">
    <source>
        <dbReference type="EMBL" id="MCX5464318.1"/>
    </source>
</evidence>
<evidence type="ECO:0000313" key="6">
    <source>
        <dbReference type="Proteomes" id="UP001209916"/>
    </source>
</evidence>
<reference evidence="5 6" key="1">
    <citation type="submission" date="2022-11" db="EMBL/GenBank/DDBJ databases">
        <title>Biodiversity and phylogenetic relationships of bacteria.</title>
        <authorList>
            <person name="Machado R.A.R."/>
            <person name="Bhat A."/>
            <person name="Loulou A."/>
            <person name="Kallel S."/>
        </authorList>
    </citation>
    <scope>NUCLEOTIDE SEQUENCE [LARGE SCALE GENOMIC DNA]</scope>
    <source>
        <strain evidence="5 6">DSM 13975</strain>
    </source>
</reference>
<dbReference type="InterPro" id="IPR013096">
    <property type="entry name" value="Cupin_2"/>
</dbReference>
<dbReference type="CDD" id="cd06992">
    <property type="entry name" value="cupin_GDO-like_C"/>
    <property type="match status" value="1"/>
</dbReference>